<dbReference type="PANTHER" id="PTHR11863">
    <property type="entry name" value="STEROL DESATURASE"/>
    <property type="match status" value="1"/>
</dbReference>
<evidence type="ECO:0000256" key="2">
    <source>
        <dbReference type="ARBA" id="ARBA00022692"/>
    </source>
</evidence>
<feature type="compositionally biased region" description="Polar residues" evidence="5">
    <location>
        <begin position="282"/>
        <end position="294"/>
    </location>
</feature>
<protein>
    <submittedName>
        <fullName evidence="9">Cholesterol 25-hydroxylase-like protein 1, member 1</fullName>
    </submittedName>
</protein>
<feature type="transmembrane region" description="Helical" evidence="6">
    <location>
        <begin position="94"/>
        <end position="112"/>
    </location>
</feature>
<feature type="domain" description="Fatty acid hydroxylase" evidence="7">
    <location>
        <begin position="132"/>
        <end position="266"/>
    </location>
</feature>
<evidence type="ECO:0000313" key="8">
    <source>
        <dbReference type="Proteomes" id="UP000515145"/>
    </source>
</evidence>
<evidence type="ECO:0000256" key="3">
    <source>
        <dbReference type="ARBA" id="ARBA00022989"/>
    </source>
</evidence>
<dbReference type="GO" id="GO:0008610">
    <property type="term" value="P:lipid biosynthetic process"/>
    <property type="evidence" value="ECO:0007669"/>
    <property type="project" value="InterPro"/>
</dbReference>
<dbReference type="GO" id="GO:0005506">
    <property type="term" value="F:iron ion binding"/>
    <property type="evidence" value="ECO:0007669"/>
    <property type="project" value="InterPro"/>
</dbReference>
<feature type="transmembrane region" description="Helical" evidence="6">
    <location>
        <begin position="124"/>
        <end position="145"/>
    </location>
</feature>
<name>A0A6P7K9T2_9TELE</name>
<dbReference type="GO" id="GO:0016491">
    <property type="term" value="F:oxidoreductase activity"/>
    <property type="evidence" value="ECO:0007669"/>
    <property type="project" value="InterPro"/>
</dbReference>
<evidence type="ECO:0000256" key="6">
    <source>
        <dbReference type="SAM" id="Phobius"/>
    </source>
</evidence>
<evidence type="ECO:0000256" key="1">
    <source>
        <dbReference type="ARBA" id="ARBA00004370"/>
    </source>
</evidence>
<keyword evidence="8" id="KW-1185">Reference proteome</keyword>
<feature type="compositionally biased region" description="Basic and acidic residues" evidence="5">
    <location>
        <begin position="308"/>
        <end position="326"/>
    </location>
</feature>
<dbReference type="InterPro" id="IPR050307">
    <property type="entry name" value="Sterol_Desaturase_Related"/>
</dbReference>
<evidence type="ECO:0000313" key="9">
    <source>
        <dbReference type="RefSeq" id="XP_028286273.1"/>
    </source>
</evidence>
<keyword evidence="2 6" id="KW-0812">Transmembrane</keyword>
<gene>
    <name evidence="9" type="primary">ch25hl1.1</name>
</gene>
<evidence type="ECO:0000256" key="5">
    <source>
        <dbReference type="SAM" id="MobiDB-lite"/>
    </source>
</evidence>
<keyword evidence="3 6" id="KW-1133">Transmembrane helix</keyword>
<dbReference type="Proteomes" id="UP000515145">
    <property type="component" value="Chromosome 19"/>
</dbReference>
<feature type="transmembrane region" description="Helical" evidence="6">
    <location>
        <begin position="40"/>
        <end position="64"/>
    </location>
</feature>
<organism evidence="8 9">
    <name type="scientific">Parambassis ranga</name>
    <name type="common">Indian glassy fish</name>
    <dbReference type="NCBI Taxonomy" id="210632"/>
    <lineage>
        <taxon>Eukaryota</taxon>
        <taxon>Metazoa</taxon>
        <taxon>Chordata</taxon>
        <taxon>Craniata</taxon>
        <taxon>Vertebrata</taxon>
        <taxon>Euteleostomi</taxon>
        <taxon>Actinopterygii</taxon>
        <taxon>Neopterygii</taxon>
        <taxon>Teleostei</taxon>
        <taxon>Neoteleostei</taxon>
        <taxon>Acanthomorphata</taxon>
        <taxon>Ovalentaria</taxon>
        <taxon>Ambassidae</taxon>
        <taxon>Parambassis</taxon>
    </lineage>
</organism>
<dbReference type="InParanoid" id="A0A6P7K9T2"/>
<dbReference type="FunCoup" id="A0A6P7K9T2">
    <property type="interactions" value="4"/>
</dbReference>
<keyword evidence="4 6" id="KW-0472">Membrane</keyword>
<dbReference type="InterPro" id="IPR006694">
    <property type="entry name" value="Fatty_acid_hydroxylase"/>
</dbReference>
<evidence type="ECO:0000259" key="7">
    <source>
        <dbReference type="Pfam" id="PF04116"/>
    </source>
</evidence>
<proteinExistence type="predicted"/>
<dbReference type="GO" id="GO:0016020">
    <property type="term" value="C:membrane"/>
    <property type="evidence" value="ECO:0007669"/>
    <property type="project" value="UniProtKB-SubCell"/>
</dbReference>
<feature type="region of interest" description="Disordered" evidence="5">
    <location>
        <begin position="282"/>
        <end position="365"/>
    </location>
</feature>
<accession>A0A6P7K9T2</accession>
<reference evidence="9" key="1">
    <citation type="submission" date="2025-08" db="UniProtKB">
        <authorList>
            <consortium name="RefSeq"/>
        </authorList>
    </citation>
    <scope>IDENTIFICATION</scope>
</reference>
<dbReference type="CTD" id="336673"/>
<evidence type="ECO:0000256" key="4">
    <source>
        <dbReference type="ARBA" id="ARBA00023136"/>
    </source>
</evidence>
<dbReference type="OrthoDB" id="1658724at2759"/>
<dbReference type="RefSeq" id="XP_028286273.1">
    <property type="nucleotide sequence ID" value="XM_028430472.1"/>
</dbReference>
<dbReference type="Pfam" id="PF04116">
    <property type="entry name" value="FA_hydroxylase"/>
    <property type="match status" value="1"/>
</dbReference>
<comment type="subcellular location">
    <subcellularLocation>
        <location evidence="1">Membrane</location>
    </subcellularLocation>
</comment>
<dbReference type="AlphaFoldDB" id="A0A6P7K9T2"/>
<dbReference type="GeneID" id="114451681"/>
<sequence>MLNISVPPLQVLPSQGSDRLLQPFWDYLLFHHRPLVSSPFFPVMLAFSSYFLFSVPFAIVDLLGERVPSFHQYKIQPDRQPTVGMMAKSFLTALYNHVFFLLPTVIIGMLILPTPDLPQDAPTVYKICIDGLAALLIFDTQYYIWHFIHHKNPHLYRTIHAIHHEYMAPFSWSTQQLSIPEILSVGLWSNQDPVLLKCHPMTMWCVIVFSVWMSVEDHIGYDLPWSLNHLVPFGLLSGTSAHDMHHQKPNSNYAPFFSHWDRIFGTAVPLRKKTVKKITHRMNTLAGTGTQRQPTRVEDPPELGLVNRAKDLPESEQETRADDPSRLNEMAPEEAPEQEPSKDIAEGPPESKLATPRVTASATSDPILKNLSAEIPPWPDHVPFTISDSPTNGKSNRWLRLCFGATGWS</sequence>